<dbReference type="SUPFAM" id="SSF110395">
    <property type="entry name" value="CutC-like"/>
    <property type="match status" value="1"/>
</dbReference>
<gene>
    <name evidence="3" type="ORF">TCAL_01373</name>
</gene>
<protein>
    <recommendedName>
        <fullName evidence="2">Copper homeostasis protein cutC homolog</fullName>
    </recommendedName>
</protein>
<organism evidence="3 4">
    <name type="scientific">Tigriopus californicus</name>
    <name type="common">Marine copepod</name>
    <dbReference type="NCBI Taxonomy" id="6832"/>
    <lineage>
        <taxon>Eukaryota</taxon>
        <taxon>Metazoa</taxon>
        <taxon>Ecdysozoa</taxon>
        <taxon>Arthropoda</taxon>
        <taxon>Crustacea</taxon>
        <taxon>Multicrustacea</taxon>
        <taxon>Hexanauplia</taxon>
        <taxon>Copepoda</taxon>
        <taxon>Harpacticoida</taxon>
        <taxon>Harpacticidae</taxon>
        <taxon>Tigriopus</taxon>
    </lineage>
</organism>
<evidence type="ECO:0000256" key="2">
    <source>
        <dbReference type="ARBA" id="ARBA00019014"/>
    </source>
</evidence>
<dbReference type="EMBL" id="VCGU01000010">
    <property type="protein sequence ID" value="TRY69171.1"/>
    <property type="molecule type" value="Genomic_DNA"/>
</dbReference>
<dbReference type="InterPro" id="IPR005627">
    <property type="entry name" value="CutC-like"/>
</dbReference>
<proteinExistence type="inferred from homology"/>
<dbReference type="PANTHER" id="PTHR12598">
    <property type="entry name" value="COPPER HOMEOSTASIS PROTEIN CUTC"/>
    <property type="match status" value="1"/>
</dbReference>
<evidence type="ECO:0000313" key="3">
    <source>
        <dbReference type="EMBL" id="TRY69171.1"/>
    </source>
</evidence>
<dbReference type="Proteomes" id="UP000318571">
    <property type="component" value="Chromosome 1"/>
</dbReference>
<reference evidence="3 4" key="1">
    <citation type="journal article" date="2018" name="Nat. Ecol. Evol.">
        <title>Genomic signatures of mitonuclear coevolution across populations of Tigriopus californicus.</title>
        <authorList>
            <person name="Barreto F.S."/>
            <person name="Watson E.T."/>
            <person name="Lima T.G."/>
            <person name="Willett C.S."/>
            <person name="Edmands S."/>
            <person name="Li W."/>
            <person name="Burton R.S."/>
        </authorList>
    </citation>
    <scope>NUCLEOTIDE SEQUENCE [LARGE SCALE GENOMIC DNA]</scope>
    <source>
        <strain evidence="3 4">San Diego</strain>
    </source>
</reference>
<dbReference type="Pfam" id="PF03932">
    <property type="entry name" value="CutC"/>
    <property type="match status" value="1"/>
</dbReference>
<comment type="caution">
    <text evidence="3">The sequence shown here is derived from an EMBL/GenBank/DDBJ whole genome shotgun (WGS) entry which is preliminary data.</text>
</comment>
<dbReference type="GO" id="GO:0005507">
    <property type="term" value="F:copper ion binding"/>
    <property type="evidence" value="ECO:0007669"/>
    <property type="project" value="TreeGrafter"/>
</dbReference>
<dbReference type="OMA" id="HRAFDQC"/>
<dbReference type="HAMAP" id="MF_00795">
    <property type="entry name" value="CutC"/>
    <property type="match status" value="1"/>
</dbReference>
<dbReference type="AlphaFoldDB" id="A0A553NUQ8"/>
<evidence type="ECO:0000313" key="4">
    <source>
        <dbReference type="Proteomes" id="UP000318571"/>
    </source>
</evidence>
<comment type="similarity">
    <text evidence="1">Belongs to the CutC family.</text>
</comment>
<evidence type="ECO:0000256" key="1">
    <source>
        <dbReference type="ARBA" id="ARBA00007768"/>
    </source>
</evidence>
<name>A0A553NUQ8_TIGCA</name>
<dbReference type="PANTHER" id="PTHR12598:SF0">
    <property type="entry name" value="COPPER HOMEOSTASIS PROTEIN CUTC HOMOLOG"/>
    <property type="match status" value="1"/>
</dbReference>
<dbReference type="Gene3D" id="3.20.20.380">
    <property type="entry name" value="Copper homeostasis (CutC) domain"/>
    <property type="match status" value="1"/>
</dbReference>
<sequence length="261" mass="28834">MEVCVDNARSALNAVAGGARRLELCSSLVEGGLTPSPGMLKHLKQTLPETCIFVLIRPRGGDFLFDNTELRIMQEDIRILSQNGADGFVFGCLTSDGHVDESACRVLKAVCEGKPMTFHRAFDMVADPLRTAKTLIDLGFHRILSSGQSPSAWEGRLLLRSLVEAVGDEIVVMPGGGISSDNLEDILVTTRCKEFHASARETVQSKMLFRNEMCSMGSNSEEFTMKVTSMEKVSSLVKLFAEVQQRLDQNMSRNIWNEKDQ</sequence>
<keyword evidence="4" id="KW-1185">Reference proteome</keyword>
<accession>A0A553NUQ8</accession>
<dbReference type="FunFam" id="3.20.20.380:FF:000001">
    <property type="entry name" value="Copper homeostasis protein CutC"/>
    <property type="match status" value="1"/>
</dbReference>
<dbReference type="InterPro" id="IPR036822">
    <property type="entry name" value="CutC-like_dom_sf"/>
</dbReference>
<dbReference type="STRING" id="6832.A0A553NUQ8"/>